<dbReference type="EMBL" id="BAZW01000012">
    <property type="protein sequence ID" value="GAO29702.1"/>
    <property type="molecule type" value="Genomic_DNA"/>
</dbReference>
<dbReference type="RefSeq" id="WP_157482537.1">
    <property type="nucleotide sequence ID" value="NZ_BAZW01000012.1"/>
</dbReference>
<dbReference type="EC" id="3.1.1.11" evidence="5"/>
<dbReference type="Proteomes" id="UP000032900">
    <property type="component" value="Unassembled WGS sequence"/>
</dbReference>
<keyword evidence="5" id="KW-0732">Signal</keyword>
<comment type="pathway">
    <text evidence="5">Glycan metabolism; pectin degradation; 2-dehydro-3-deoxy-D-gluconate from pectin: step 1/5.</text>
</comment>
<comment type="catalytic activity">
    <reaction evidence="5">
        <text>[(1-&gt;4)-alpha-D-galacturonosyl methyl ester](n) + n H2O = [(1-&gt;4)-alpha-D-galacturonosyl](n) + n methanol + n H(+)</text>
        <dbReference type="Rhea" id="RHEA:22380"/>
        <dbReference type="Rhea" id="RHEA-COMP:14570"/>
        <dbReference type="Rhea" id="RHEA-COMP:14573"/>
        <dbReference type="ChEBI" id="CHEBI:15377"/>
        <dbReference type="ChEBI" id="CHEBI:15378"/>
        <dbReference type="ChEBI" id="CHEBI:17790"/>
        <dbReference type="ChEBI" id="CHEBI:140522"/>
        <dbReference type="ChEBI" id="CHEBI:140523"/>
        <dbReference type="EC" id="3.1.1.11"/>
    </reaction>
</comment>
<feature type="chain" id="PRO_5005116839" description="Pectinesterase" evidence="5">
    <location>
        <begin position="21"/>
        <end position="330"/>
    </location>
</feature>
<dbReference type="InterPro" id="IPR011050">
    <property type="entry name" value="Pectin_lyase_fold/virulence"/>
</dbReference>
<comment type="similarity">
    <text evidence="1">Belongs to the pectinesterase family.</text>
</comment>
<dbReference type="PANTHER" id="PTHR31321">
    <property type="entry name" value="ACYL-COA THIOESTER HYDROLASE YBHC-RELATED"/>
    <property type="match status" value="1"/>
</dbReference>
<dbReference type="InterPro" id="IPR012334">
    <property type="entry name" value="Pectin_lyas_fold"/>
</dbReference>
<dbReference type="OrthoDB" id="9804686at2"/>
<reference evidence="7 8" key="1">
    <citation type="journal article" date="2015" name="Microbes Environ.">
        <title>Distribution and evolution of nitrogen fixation genes in the phylum bacteroidetes.</title>
        <authorList>
            <person name="Inoue J."/>
            <person name="Oshima K."/>
            <person name="Suda W."/>
            <person name="Sakamoto M."/>
            <person name="Iino T."/>
            <person name="Noda S."/>
            <person name="Hongoh Y."/>
            <person name="Hattori M."/>
            <person name="Ohkuma M."/>
        </authorList>
    </citation>
    <scope>NUCLEOTIDE SEQUENCE [LARGE SCALE GENOMIC DNA]</scope>
    <source>
        <strain evidence="7">JCM 15548</strain>
    </source>
</reference>
<dbReference type="GO" id="GO:0042545">
    <property type="term" value="P:cell wall modification"/>
    <property type="evidence" value="ECO:0007669"/>
    <property type="project" value="UniProtKB-UniRule"/>
</dbReference>
<keyword evidence="8" id="KW-1185">Reference proteome</keyword>
<dbReference type="InterPro" id="IPR000070">
    <property type="entry name" value="Pectinesterase_cat"/>
</dbReference>
<dbReference type="PANTHER" id="PTHR31321:SF57">
    <property type="entry name" value="PECTINESTERASE 53-RELATED"/>
    <property type="match status" value="1"/>
</dbReference>
<dbReference type="SUPFAM" id="SSF51126">
    <property type="entry name" value="Pectin lyase-like"/>
    <property type="match status" value="1"/>
</dbReference>
<evidence type="ECO:0000313" key="8">
    <source>
        <dbReference type="Proteomes" id="UP000032900"/>
    </source>
</evidence>
<dbReference type="GO" id="GO:0009279">
    <property type="term" value="C:cell outer membrane"/>
    <property type="evidence" value="ECO:0007669"/>
    <property type="project" value="TreeGrafter"/>
</dbReference>
<dbReference type="Gene3D" id="2.160.20.10">
    <property type="entry name" value="Single-stranded right-handed beta-helix, Pectin lyase-like"/>
    <property type="match status" value="1"/>
</dbReference>
<dbReference type="GO" id="GO:0030599">
    <property type="term" value="F:pectinesterase activity"/>
    <property type="evidence" value="ECO:0007669"/>
    <property type="project" value="UniProtKB-UniRule"/>
</dbReference>
<dbReference type="AlphaFoldDB" id="A0A0E9LVT5"/>
<protein>
    <recommendedName>
        <fullName evidence="5">Pectinesterase</fullName>
        <ecNumber evidence="5">3.1.1.11</ecNumber>
    </recommendedName>
</protein>
<dbReference type="PROSITE" id="PS51257">
    <property type="entry name" value="PROKAR_LIPOPROTEIN"/>
    <property type="match status" value="1"/>
</dbReference>
<evidence type="ECO:0000259" key="6">
    <source>
        <dbReference type="Pfam" id="PF01095"/>
    </source>
</evidence>
<gene>
    <name evidence="7" type="ORF">JCM15548_11921</name>
</gene>
<dbReference type="UniPathway" id="UPA00545">
    <property type="reaction ID" value="UER00823"/>
</dbReference>
<evidence type="ECO:0000313" key="7">
    <source>
        <dbReference type="EMBL" id="GAO29702.1"/>
    </source>
</evidence>
<dbReference type="GO" id="GO:0045490">
    <property type="term" value="P:pectin catabolic process"/>
    <property type="evidence" value="ECO:0007669"/>
    <property type="project" value="UniProtKB-UniRule"/>
</dbReference>
<dbReference type="Pfam" id="PF01095">
    <property type="entry name" value="Pectinesterase"/>
    <property type="match status" value="1"/>
</dbReference>
<evidence type="ECO:0000256" key="1">
    <source>
        <dbReference type="ARBA" id="ARBA00008891"/>
    </source>
</evidence>
<keyword evidence="3 5" id="KW-0063">Aspartyl esterase</keyword>
<feature type="signal peptide" evidence="5">
    <location>
        <begin position="1"/>
        <end position="20"/>
    </location>
</feature>
<name>A0A0E9LVT5_9BACT</name>
<dbReference type="PROSITE" id="PS00503">
    <property type="entry name" value="PECTINESTERASE_2"/>
    <property type="match status" value="1"/>
</dbReference>
<evidence type="ECO:0000256" key="5">
    <source>
        <dbReference type="RuleBase" id="RU000589"/>
    </source>
</evidence>
<dbReference type="InterPro" id="IPR033131">
    <property type="entry name" value="Pectinesterase_Asp_AS"/>
</dbReference>
<dbReference type="STRING" id="1236989.JCM15548_11921"/>
<feature type="domain" description="Pectinesterase catalytic" evidence="6">
    <location>
        <begin position="31"/>
        <end position="315"/>
    </location>
</feature>
<evidence type="ECO:0000256" key="2">
    <source>
        <dbReference type="ARBA" id="ARBA00022801"/>
    </source>
</evidence>
<organism evidence="7 8">
    <name type="scientific">Geofilum rubicundum JCM 15548</name>
    <dbReference type="NCBI Taxonomy" id="1236989"/>
    <lineage>
        <taxon>Bacteria</taxon>
        <taxon>Pseudomonadati</taxon>
        <taxon>Bacteroidota</taxon>
        <taxon>Bacteroidia</taxon>
        <taxon>Marinilabiliales</taxon>
        <taxon>Marinilabiliaceae</taxon>
        <taxon>Geofilum</taxon>
    </lineage>
</organism>
<keyword evidence="2 5" id="KW-0378">Hydrolase</keyword>
<sequence>MNLNKRFSSLSALLMGLAFAGCLKAGVSYDYTVAKDGSGDFTSIQSAIDATKAFPDEPISIFIRNGVYEEKVRVYSWNTKLSLIGESQENTIITYGDYFDKLALGRNSTFHTYTLKVEANDFTMKNLTIENSAGPVGQAVALHVEGDRCHFENCRFLGHQDTVYAAGEGARQLFSACFISGTTDFIFGEATAAFYQCRIHSMSNSYITAASTQEHIPYGYLFLACELTADEGVDAVYLGRPWRDFAKVAFVECHLGVHILPEGWSNWSGTQRDQSAWYAEFKNEGPGAETTQRVAWSHQLTSAEAKDYTLDQFLNFGQKKWPINKSLNEK</sequence>
<evidence type="ECO:0000256" key="3">
    <source>
        <dbReference type="ARBA" id="ARBA00023085"/>
    </source>
</evidence>
<accession>A0A0E9LVT5</accession>
<proteinExistence type="inferred from homology"/>
<evidence type="ECO:0000256" key="4">
    <source>
        <dbReference type="PROSITE-ProRule" id="PRU10040"/>
    </source>
</evidence>
<feature type="active site" evidence="4">
    <location>
        <position position="184"/>
    </location>
</feature>
<comment type="caution">
    <text evidence="7">The sequence shown here is derived from an EMBL/GenBank/DDBJ whole genome shotgun (WGS) entry which is preliminary data.</text>
</comment>